<feature type="region of interest" description="Disordered" evidence="1">
    <location>
        <begin position="1"/>
        <end position="85"/>
    </location>
</feature>
<name>A0A2P1NP63_9BURK</name>
<protein>
    <submittedName>
        <fullName evidence="2">Uncharacterized protein</fullName>
    </submittedName>
</protein>
<evidence type="ECO:0000313" key="2">
    <source>
        <dbReference type="EMBL" id="AVP58786.1"/>
    </source>
</evidence>
<evidence type="ECO:0000313" key="3">
    <source>
        <dbReference type="Proteomes" id="UP000241829"/>
    </source>
</evidence>
<proteinExistence type="predicted"/>
<accession>A0A2P1NP63</accession>
<dbReference type="AlphaFoldDB" id="A0A2P1NP63"/>
<dbReference type="Proteomes" id="UP000241829">
    <property type="component" value="Chromosome"/>
</dbReference>
<sequence length="85" mass="9273">MQALLDAEQRDRARDRGHFTQYGMRIDPRDAQESARANPGTGDRPRRFGAGGDPATYANRADLLAQPQTAVRDDSSDAPAHPSIP</sequence>
<organism evidence="2 3">
    <name type="scientific">Pulveribacter suum</name>
    <dbReference type="NCBI Taxonomy" id="2116657"/>
    <lineage>
        <taxon>Bacteria</taxon>
        <taxon>Pseudomonadati</taxon>
        <taxon>Pseudomonadota</taxon>
        <taxon>Betaproteobacteria</taxon>
        <taxon>Burkholderiales</taxon>
        <taxon>Comamonadaceae</taxon>
        <taxon>Pulveribacter</taxon>
    </lineage>
</organism>
<evidence type="ECO:0000256" key="1">
    <source>
        <dbReference type="SAM" id="MobiDB-lite"/>
    </source>
</evidence>
<dbReference type="KEGG" id="melm:C7H73_14670"/>
<dbReference type="EMBL" id="CP027792">
    <property type="protein sequence ID" value="AVP58786.1"/>
    <property type="molecule type" value="Genomic_DNA"/>
</dbReference>
<gene>
    <name evidence="2" type="ORF">C7H73_14670</name>
</gene>
<reference evidence="3" key="1">
    <citation type="submission" date="2018-03" db="EMBL/GenBank/DDBJ databases">
        <title>Genome sequencing of Melaminivora sp. strain SC2-7.</title>
        <authorList>
            <person name="Kim S.-J."/>
            <person name="Heo J."/>
            <person name="Ahn J.-H."/>
            <person name="Kwon S.-W."/>
        </authorList>
    </citation>
    <scope>NUCLEOTIDE SEQUENCE [LARGE SCALE GENOMIC DNA]</scope>
    <source>
        <strain evidence="3">SC2-7</strain>
    </source>
</reference>
<keyword evidence="3" id="KW-1185">Reference proteome</keyword>
<feature type="compositionally biased region" description="Basic and acidic residues" evidence="1">
    <location>
        <begin position="7"/>
        <end position="18"/>
    </location>
</feature>